<dbReference type="PROSITE" id="PS50112">
    <property type="entry name" value="PAS"/>
    <property type="match status" value="1"/>
</dbReference>
<dbReference type="Gene3D" id="1.10.287.130">
    <property type="match status" value="1"/>
</dbReference>
<dbReference type="GO" id="GO:0009927">
    <property type="term" value="F:histidine phosphotransfer kinase activity"/>
    <property type="evidence" value="ECO:0007669"/>
    <property type="project" value="TreeGrafter"/>
</dbReference>
<dbReference type="InterPro" id="IPR036097">
    <property type="entry name" value="HisK_dim/P_sf"/>
</dbReference>
<evidence type="ECO:0000256" key="6">
    <source>
        <dbReference type="ARBA" id="ARBA00022679"/>
    </source>
</evidence>
<dbReference type="NCBIfam" id="TIGR00229">
    <property type="entry name" value="sensory_box"/>
    <property type="match status" value="1"/>
</dbReference>
<dbReference type="EMBL" id="LAJE02000177">
    <property type="protein sequence ID" value="OEO30935.1"/>
    <property type="molecule type" value="Genomic_DNA"/>
</dbReference>
<evidence type="ECO:0000256" key="5">
    <source>
        <dbReference type="ARBA" id="ARBA00022553"/>
    </source>
</evidence>
<evidence type="ECO:0000256" key="4">
    <source>
        <dbReference type="ARBA" id="ARBA00022475"/>
    </source>
</evidence>
<dbReference type="GO" id="GO:0005524">
    <property type="term" value="F:ATP binding"/>
    <property type="evidence" value="ECO:0007669"/>
    <property type="project" value="UniProtKB-KW"/>
</dbReference>
<keyword evidence="10" id="KW-0902">Two-component regulatory system</keyword>
<dbReference type="CDD" id="cd16922">
    <property type="entry name" value="HATPase_EvgS-ArcB-TorS-like"/>
    <property type="match status" value="1"/>
</dbReference>
<proteinExistence type="predicted"/>
<feature type="transmembrane region" description="Helical" evidence="12">
    <location>
        <begin position="129"/>
        <end position="148"/>
    </location>
</feature>
<dbReference type="SUPFAM" id="SSF55785">
    <property type="entry name" value="PYP-like sensor domain (PAS domain)"/>
    <property type="match status" value="1"/>
</dbReference>
<reference evidence="16 17" key="1">
    <citation type="journal article" date="2015" name="Genome Announc.">
        <title>Genome Assemblies of Three Soil-Associated Devosia species: D. insulae, D. limi, and D. soli.</title>
        <authorList>
            <person name="Hassan Y.I."/>
            <person name="Lepp D."/>
            <person name="Zhou T."/>
        </authorList>
    </citation>
    <scope>NUCLEOTIDE SEQUENCE [LARGE SCALE GENOMIC DNA]</scope>
    <source>
        <strain evidence="16 17">DS-56</strain>
    </source>
</reference>
<dbReference type="AlphaFoldDB" id="A0A1E5XQU6"/>
<dbReference type="InterPro" id="IPR004358">
    <property type="entry name" value="Sig_transdc_His_kin-like_C"/>
</dbReference>
<evidence type="ECO:0000259" key="13">
    <source>
        <dbReference type="PROSITE" id="PS50109"/>
    </source>
</evidence>
<feature type="domain" description="PAS" evidence="14">
    <location>
        <begin position="191"/>
        <end position="261"/>
    </location>
</feature>
<dbReference type="PROSITE" id="PS50113">
    <property type="entry name" value="PAC"/>
    <property type="match status" value="1"/>
</dbReference>
<comment type="subcellular location">
    <subcellularLocation>
        <location evidence="2">Cell membrane</location>
    </subcellularLocation>
</comment>
<dbReference type="InterPro" id="IPR035965">
    <property type="entry name" value="PAS-like_dom_sf"/>
</dbReference>
<dbReference type="InterPro" id="IPR005467">
    <property type="entry name" value="His_kinase_dom"/>
</dbReference>
<feature type="transmembrane region" description="Helical" evidence="12">
    <location>
        <begin position="160"/>
        <end position="177"/>
    </location>
</feature>
<keyword evidence="12" id="KW-0812">Transmembrane</keyword>
<dbReference type="GO" id="GO:0006355">
    <property type="term" value="P:regulation of DNA-templated transcription"/>
    <property type="evidence" value="ECO:0007669"/>
    <property type="project" value="InterPro"/>
</dbReference>
<feature type="domain" description="Histidine kinase" evidence="13">
    <location>
        <begin position="343"/>
        <end position="562"/>
    </location>
</feature>
<dbReference type="SMART" id="SM00387">
    <property type="entry name" value="HATPase_c"/>
    <property type="match status" value="1"/>
</dbReference>
<dbReference type="FunFam" id="3.30.565.10:FF:000023">
    <property type="entry name" value="PAS domain-containing sensor histidine kinase"/>
    <property type="match status" value="1"/>
</dbReference>
<keyword evidence="9" id="KW-0067">ATP-binding</keyword>
<protein>
    <recommendedName>
        <fullName evidence="3">histidine kinase</fullName>
        <ecNumber evidence="3">2.7.13.3</ecNumber>
    </recommendedName>
</protein>
<dbReference type="SMART" id="SM00091">
    <property type="entry name" value="PAS"/>
    <property type="match status" value="1"/>
</dbReference>
<keyword evidence="8" id="KW-0418">Kinase</keyword>
<comment type="catalytic activity">
    <reaction evidence="1">
        <text>ATP + protein L-histidine = ADP + protein N-phospho-L-histidine.</text>
        <dbReference type="EC" id="2.7.13.3"/>
    </reaction>
</comment>
<dbReference type="EC" id="2.7.13.3" evidence="3"/>
<dbReference type="PRINTS" id="PR00344">
    <property type="entry name" value="BCTRLSENSOR"/>
</dbReference>
<evidence type="ECO:0000259" key="15">
    <source>
        <dbReference type="PROSITE" id="PS50113"/>
    </source>
</evidence>
<evidence type="ECO:0000256" key="12">
    <source>
        <dbReference type="SAM" id="Phobius"/>
    </source>
</evidence>
<organism evidence="16 17">
    <name type="scientific">Devosia insulae DS-56</name>
    <dbReference type="NCBI Taxonomy" id="1116389"/>
    <lineage>
        <taxon>Bacteria</taxon>
        <taxon>Pseudomonadati</taxon>
        <taxon>Pseudomonadota</taxon>
        <taxon>Alphaproteobacteria</taxon>
        <taxon>Hyphomicrobiales</taxon>
        <taxon>Devosiaceae</taxon>
        <taxon>Devosia</taxon>
    </lineage>
</organism>
<evidence type="ECO:0000256" key="3">
    <source>
        <dbReference type="ARBA" id="ARBA00012438"/>
    </source>
</evidence>
<dbReference type="GO" id="GO:0000155">
    <property type="term" value="F:phosphorelay sensor kinase activity"/>
    <property type="evidence" value="ECO:0007669"/>
    <property type="project" value="InterPro"/>
</dbReference>
<keyword evidence="4" id="KW-1003">Cell membrane</keyword>
<keyword evidence="5" id="KW-0597">Phosphoprotein</keyword>
<evidence type="ECO:0000256" key="9">
    <source>
        <dbReference type="ARBA" id="ARBA00022840"/>
    </source>
</evidence>
<keyword evidence="12" id="KW-1133">Transmembrane helix</keyword>
<evidence type="ECO:0000313" key="16">
    <source>
        <dbReference type="EMBL" id="OEO30935.1"/>
    </source>
</evidence>
<dbReference type="InterPro" id="IPR013767">
    <property type="entry name" value="PAS_fold"/>
</dbReference>
<dbReference type="InterPro" id="IPR003594">
    <property type="entry name" value="HATPase_dom"/>
</dbReference>
<sequence length="598" mass="65225">MRRAWRTEPVRGAGGRPEALRRQAIATNAKLVLILSLIGMPAALYALTQSMLLPFVLATIGIAAGVLTIALCQRGQYERAAAGQVYATLLAGALLTIADPAIADFGLAVAVLGPVHASLLTRTPVKKRAWAILVAVVALGVLASFNILAWPEPFHMSTTLIGGLVFTITAAIVAHSANRLNTVFEVYEKAQINAYRHLIEHVQDAVMRFASDGTVLFTSRSAEKLFGCRRFELSGNGLVERIHVMDRPTYLTAFAEANQDGRTRRVEIRMRRDEPGPSAAAPRYVWVEASLSPVVDADAPGSRNEVVVLLRDVTERHDYMNELHRARKLAEEASSAKSRFLATIGHELRTPLNAIVGFSEMMTSGVVGELSPQHKEYATLIQQSGHHLIDVVKMLLDMSRLEAGKFELTTEAIAPESLVEPCLKMVDAMARAKSVRLMTDIPRSLPMLIADERACRQILINLLSNAVKFSNEHSVVTLAMKRQGRHLAISVADHGIGMGEESVSRIGEPFFQAQDGLARRYEGTGLGLSIVKGLVELHEGTLHASSSPGEGTVMTVLLPINGPETKVEETAAVTPLHRDPVQQQMPTTWHDDERKRAL</sequence>
<dbReference type="Pfam" id="PF02518">
    <property type="entry name" value="HATPase_c"/>
    <property type="match status" value="1"/>
</dbReference>
<dbReference type="InterPro" id="IPR003661">
    <property type="entry name" value="HisK_dim/P_dom"/>
</dbReference>
<accession>A0A1E5XQU6</accession>
<evidence type="ECO:0000256" key="10">
    <source>
        <dbReference type="ARBA" id="ARBA00023012"/>
    </source>
</evidence>
<feature type="transmembrane region" description="Helical" evidence="12">
    <location>
        <begin position="31"/>
        <end position="47"/>
    </location>
</feature>
<dbReference type="SUPFAM" id="SSF55874">
    <property type="entry name" value="ATPase domain of HSP90 chaperone/DNA topoisomerase II/histidine kinase"/>
    <property type="match status" value="1"/>
</dbReference>
<evidence type="ECO:0000256" key="2">
    <source>
        <dbReference type="ARBA" id="ARBA00004236"/>
    </source>
</evidence>
<dbReference type="Gene3D" id="3.30.565.10">
    <property type="entry name" value="Histidine kinase-like ATPase, C-terminal domain"/>
    <property type="match status" value="1"/>
</dbReference>
<evidence type="ECO:0000256" key="7">
    <source>
        <dbReference type="ARBA" id="ARBA00022741"/>
    </source>
</evidence>
<evidence type="ECO:0000259" key="14">
    <source>
        <dbReference type="PROSITE" id="PS50112"/>
    </source>
</evidence>
<dbReference type="InterPro" id="IPR036890">
    <property type="entry name" value="HATPase_C_sf"/>
</dbReference>
<dbReference type="SMART" id="SM00388">
    <property type="entry name" value="HisKA"/>
    <property type="match status" value="1"/>
</dbReference>
<keyword evidence="7" id="KW-0547">Nucleotide-binding</keyword>
<dbReference type="Pfam" id="PF00512">
    <property type="entry name" value="HisKA"/>
    <property type="match status" value="1"/>
</dbReference>
<dbReference type="InterPro" id="IPR000700">
    <property type="entry name" value="PAS-assoc_C"/>
</dbReference>
<evidence type="ECO:0000256" key="11">
    <source>
        <dbReference type="ARBA" id="ARBA00023136"/>
    </source>
</evidence>
<feature type="domain" description="PAC" evidence="15">
    <location>
        <begin position="264"/>
        <end position="325"/>
    </location>
</feature>
<dbReference type="PANTHER" id="PTHR43047">
    <property type="entry name" value="TWO-COMPONENT HISTIDINE PROTEIN KINASE"/>
    <property type="match status" value="1"/>
</dbReference>
<dbReference type="InterPro" id="IPR000014">
    <property type="entry name" value="PAS"/>
</dbReference>
<keyword evidence="11 12" id="KW-0472">Membrane</keyword>
<dbReference type="Proteomes" id="UP000095463">
    <property type="component" value="Unassembled WGS sequence"/>
</dbReference>
<comment type="caution">
    <text evidence="16">The sequence shown here is derived from an EMBL/GenBank/DDBJ whole genome shotgun (WGS) entry which is preliminary data.</text>
</comment>
<keyword evidence="6" id="KW-0808">Transferase</keyword>
<dbReference type="GO" id="GO:0005886">
    <property type="term" value="C:plasma membrane"/>
    <property type="evidence" value="ECO:0007669"/>
    <property type="project" value="UniProtKB-SubCell"/>
</dbReference>
<feature type="transmembrane region" description="Helical" evidence="12">
    <location>
        <begin position="53"/>
        <end position="73"/>
    </location>
</feature>
<dbReference type="Pfam" id="PF00989">
    <property type="entry name" value="PAS"/>
    <property type="match status" value="1"/>
</dbReference>
<dbReference type="PROSITE" id="PS50109">
    <property type="entry name" value="HIS_KIN"/>
    <property type="match status" value="1"/>
</dbReference>
<dbReference type="RefSeq" id="WP_069909884.1">
    <property type="nucleotide sequence ID" value="NZ_LAJE02000177.1"/>
</dbReference>
<evidence type="ECO:0000256" key="8">
    <source>
        <dbReference type="ARBA" id="ARBA00022777"/>
    </source>
</evidence>
<dbReference type="SUPFAM" id="SSF47384">
    <property type="entry name" value="Homodimeric domain of signal transducing histidine kinase"/>
    <property type="match status" value="1"/>
</dbReference>
<feature type="transmembrane region" description="Helical" evidence="12">
    <location>
        <begin position="85"/>
        <end position="109"/>
    </location>
</feature>
<name>A0A1E5XQU6_9HYPH</name>
<evidence type="ECO:0000313" key="17">
    <source>
        <dbReference type="Proteomes" id="UP000095463"/>
    </source>
</evidence>
<dbReference type="CDD" id="cd00082">
    <property type="entry name" value="HisKA"/>
    <property type="match status" value="1"/>
</dbReference>
<keyword evidence="17" id="KW-1185">Reference proteome</keyword>
<gene>
    <name evidence="16" type="ORF">VW23_018835</name>
</gene>
<dbReference type="CDD" id="cd00130">
    <property type="entry name" value="PAS"/>
    <property type="match status" value="1"/>
</dbReference>
<dbReference type="PANTHER" id="PTHR43047:SF72">
    <property type="entry name" value="OSMOSENSING HISTIDINE PROTEIN KINASE SLN1"/>
    <property type="match status" value="1"/>
</dbReference>
<dbReference type="Gene3D" id="3.30.450.20">
    <property type="entry name" value="PAS domain"/>
    <property type="match status" value="1"/>
</dbReference>
<evidence type="ECO:0000256" key="1">
    <source>
        <dbReference type="ARBA" id="ARBA00000085"/>
    </source>
</evidence>